<reference evidence="3" key="1">
    <citation type="journal article" date="2023" name="PhytoFront">
        <title>Draft Genome Resources of Seven Strains of Tilletia horrida, Causal Agent of Kernel Smut of Rice.</title>
        <authorList>
            <person name="Khanal S."/>
            <person name="Antony Babu S."/>
            <person name="Zhou X.G."/>
        </authorList>
    </citation>
    <scope>NUCLEOTIDE SEQUENCE</scope>
    <source>
        <strain evidence="3">TX6</strain>
    </source>
</reference>
<feature type="region of interest" description="Disordered" evidence="1">
    <location>
        <begin position="1295"/>
        <end position="1322"/>
    </location>
</feature>
<feature type="compositionally biased region" description="Acidic residues" evidence="1">
    <location>
        <begin position="1171"/>
        <end position="1194"/>
    </location>
</feature>
<dbReference type="SUPFAM" id="SSF48452">
    <property type="entry name" value="TPR-like"/>
    <property type="match status" value="1"/>
</dbReference>
<evidence type="ECO:0000259" key="2">
    <source>
        <dbReference type="Pfam" id="PF13638"/>
    </source>
</evidence>
<feature type="compositionally biased region" description="Low complexity" evidence="1">
    <location>
        <begin position="477"/>
        <end position="490"/>
    </location>
</feature>
<feature type="domain" description="PIN" evidence="2">
    <location>
        <begin position="1613"/>
        <end position="1809"/>
    </location>
</feature>
<feature type="region of interest" description="Disordered" evidence="1">
    <location>
        <begin position="1025"/>
        <end position="1062"/>
    </location>
</feature>
<dbReference type="PANTHER" id="PTHR15696">
    <property type="entry name" value="SMG-7 SUPPRESSOR WITH MORPHOLOGICAL EFFECT ON GENITALIA PROTEIN 7"/>
    <property type="match status" value="1"/>
</dbReference>
<proteinExistence type="predicted"/>
<feature type="compositionally biased region" description="Polar residues" evidence="1">
    <location>
        <begin position="1045"/>
        <end position="1055"/>
    </location>
</feature>
<dbReference type="Pfam" id="PF13638">
    <property type="entry name" value="PIN_4"/>
    <property type="match status" value="1"/>
</dbReference>
<dbReference type="GO" id="GO:0000184">
    <property type="term" value="P:nuclear-transcribed mRNA catabolic process, nonsense-mediated decay"/>
    <property type="evidence" value="ECO:0007669"/>
    <property type="project" value="TreeGrafter"/>
</dbReference>
<feature type="region of interest" description="Disordered" evidence="1">
    <location>
        <begin position="1"/>
        <end position="211"/>
    </location>
</feature>
<feature type="compositionally biased region" description="Gly residues" evidence="1">
    <location>
        <begin position="116"/>
        <end position="125"/>
    </location>
</feature>
<feature type="compositionally biased region" description="Low complexity" evidence="1">
    <location>
        <begin position="1588"/>
        <end position="1597"/>
    </location>
</feature>
<feature type="compositionally biased region" description="Gly residues" evidence="1">
    <location>
        <begin position="245"/>
        <end position="255"/>
    </location>
</feature>
<feature type="region of interest" description="Disordered" evidence="1">
    <location>
        <begin position="232"/>
        <end position="378"/>
    </location>
</feature>
<dbReference type="InterPro" id="IPR011990">
    <property type="entry name" value="TPR-like_helical_dom_sf"/>
</dbReference>
<name>A0AAN6GMY7_9BASI</name>
<feature type="compositionally biased region" description="Basic and acidic residues" evidence="1">
    <location>
        <begin position="846"/>
        <end position="866"/>
    </location>
</feature>
<feature type="compositionally biased region" description="Low complexity" evidence="1">
    <location>
        <begin position="1298"/>
        <end position="1322"/>
    </location>
</feature>
<dbReference type="GO" id="GO:0042162">
    <property type="term" value="F:telomeric DNA binding"/>
    <property type="evidence" value="ECO:0007669"/>
    <property type="project" value="TreeGrafter"/>
</dbReference>
<feature type="region of interest" description="Disordered" evidence="1">
    <location>
        <begin position="1519"/>
        <end position="1543"/>
    </location>
</feature>
<sequence length="1826" mass="193937">MDSFSATSTATTTNTATAGIHPSPTIHQAASPRLRHQEHHQQQQHRQQQNQQQRQQNQRHRQHQQQEQQQPKDIASAIISYQRKQSRKGTSSSVADGASEAGGSRSGKSRNRSARGPGGGGGGSSSHGHDASPRKQQQQQSASGGIGGGPGAGSVLNIAHAHPSTGSVLSGTGTGAGGSTAGASINSASQLGTTGEQPPVAPARTLFDPRRHDPVRFAMSKRAGLISLAHLPPSQSVTSSNNTSAGGGGGGGGGGIHHHSHHHHHPNHHHHPHHHHHHGGGGGGGPGSSSFIDGSVTTAATTLPSVSTASPSVTSSEASRERRRRRAPSSRSANANNAAAAGSESGAGSEVGGASGASGSFRPGGELAASGAGTGGPEDNAYFGQIKRMYRELTILETHLKEFHASAAAANAAANAATAGGASAGSASVAAATASGSVGRAGGAGINLVGDGSNTGSINAAKSVGIAQRSSSHLPGSTSMSSSISSMDPSARPDGGVGADNTTLAEATGGTAGGATDDGVDHAYWNNLAAQHKHLAEMHAAFLEASWRPNLPTSFAVLPIKYNSPVRLWSTAFHLFLERIRQALPFSQSHGPAPGDTRGAAKQAALLDLFEEFIYFAYGYYSNLHEAETFVKGRSEWMERLGDLARYRFGVAGLRMGLASWEARERERERHVAREAPDSPGLTALERKEQRKRAQRHLMALAEVGNEKSGADLKKKQKKHRKDPREARIDDDDVDQEGGSDVEDAEGSVVDDGDDDDDVEEPDLAGDEADSADEVGPGPRSGPVRKPSKREGGGRHRHHPHHHHHHDPQHHHDPLGPDHEHSHGHHCHGHRHAHHPHPHHHHHHAHGAEGDHHSHDYQHGAGEHRVRREERVAGMGRAFEAPSIGEAALGDWELEEKETWRETARGWYARGLGEVPGAGRLHNHLGLLCRHREDLKRLYHSTKSLTTFHPYEYTREAMAPMCAQDRQLRRIQPGAPASDLFTHLHVMILTRVDLDNFEDVFGRYKESIKTALLASTTATSHASLNRAIDGSGGQGRVAVEGTALDPSNRSTSNLSDDAESGGDNVISETEWMMYATVCIAGLLQYGAADALLTAPPTTSNTTSERQDGSSHHRAPKGKITQKVKSHTPTAIMLNKDAAVAATAGSASGTSMNPSSSRSPAKGHVSLPNPEEGADGVEDVDGENEQDGGGADDDGASNQPTNTIVSLQQPAFDPSSIPLTFVYSARVAFDTLEIVIRHGGASPAPTSTMSPPTMLPNPFITMMLTFLLTIFKQANALAILERWVPWRAVADLANGGPDAGSNSTTGTGSTGAPTSSAGTTSAGYGIVPPASSLADIPSKVTGGVPLPEDWCLRGMSWVNRRVYERGFWNKKPHPDRADSRVPTFDSEIDVLDRGEIVGAWSSRPQESLLGGEFSAEVSPGGVINGVAGGGVPGGPGPISQADAVSVAFNEPLAHLRWVRIAYAIGNLARTVPGLDARQPKKNGKTSLIIVPPLATKMAEWKAEEEALRMVEEKRKVKTLVEEEPGWDDEEFASDESSDDENDASLTEAVRELKARRRALKKALRDSMSSTRSLPHPKREPRKGKKVPNAPAAKTTPARQAAARALHALPGYTILVLDTNILLTPAGNLLAMLVESKRWTVVLPLAVITELDGLSKNRNQVGDAAKAALNYIERSLRTHSKWLKIQTSRGNYLYNLNIRFEHIDFAGLSSEIGEDGHPAPPIGSSAGYMAHNQLKKTVQARNLDEIILRAAVWQEEHFVNRIPIIFSDASSAAERDAAMSQIEPQTAKVVLITLDINLRIKARARGIKAASDVEVLDVVIGSEARPNG</sequence>
<dbReference type="SUPFAM" id="SSF88723">
    <property type="entry name" value="PIN domain-like"/>
    <property type="match status" value="1"/>
</dbReference>
<dbReference type="InterPro" id="IPR002716">
    <property type="entry name" value="PIN_dom"/>
</dbReference>
<dbReference type="InterPro" id="IPR045153">
    <property type="entry name" value="Est1/Ebs1-like"/>
</dbReference>
<dbReference type="InterPro" id="IPR029060">
    <property type="entry name" value="PIN-like_dom_sf"/>
</dbReference>
<organism evidence="3 4">
    <name type="scientific">Tilletia horrida</name>
    <dbReference type="NCBI Taxonomy" id="155126"/>
    <lineage>
        <taxon>Eukaryota</taxon>
        <taxon>Fungi</taxon>
        <taxon>Dikarya</taxon>
        <taxon>Basidiomycota</taxon>
        <taxon>Ustilaginomycotina</taxon>
        <taxon>Exobasidiomycetes</taxon>
        <taxon>Tilletiales</taxon>
        <taxon>Tilletiaceae</taxon>
        <taxon>Tilletia</taxon>
    </lineage>
</organism>
<feature type="compositionally biased region" description="Acidic residues" evidence="1">
    <location>
        <begin position="1520"/>
        <end position="1541"/>
    </location>
</feature>
<dbReference type="GO" id="GO:0005697">
    <property type="term" value="C:telomerase holoenzyme complex"/>
    <property type="evidence" value="ECO:0007669"/>
    <property type="project" value="TreeGrafter"/>
</dbReference>
<feature type="compositionally biased region" description="Basic residues" evidence="1">
    <location>
        <begin position="256"/>
        <end position="279"/>
    </location>
</feature>
<dbReference type="PANTHER" id="PTHR15696:SF0">
    <property type="entry name" value="TELOMERASE-BINDING PROTEIN EST1A"/>
    <property type="match status" value="1"/>
</dbReference>
<feature type="compositionally biased region" description="Low complexity" evidence="1">
    <location>
        <begin position="1"/>
        <end position="18"/>
    </location>
</feature>
<feature type="compositionally biased region" description="Low complexity" evidence="1">
    <location>
        <begin position="329"/>
        <end position="348"/>
    </location>
</feature>
<dbReference type="GO" id="GO:0004540">
    <property type="term" value="F:RNA nuclease activity"/>
    <property type="evidence" value="ECO:0007669"/>
    <property type="project" value="UniProtKB-ARBA"/>
</dbReference>
<feature type="region of interest" description="Disordered" evidence="1">
    <location>
        <begin position="1144"/>
        <end position="1201"/>
    </location>
</feature>
<feature type="compositionally biased region" description="Polar residues" evidence="1">
    <location>
        <begin position="233"/>
        <end position="244"/>
    </location>
</feature>
<gene>
    <name evidence="3" type="ORF">OC846_004570</name>
</gene>
<dbReference type="Proteomes" id="UP001176517">
    <property type="component" value="Unassembled WGS sequence"/>
</dbReference>
<feature type="compositionally biased region" description="Basic residues" evidence="1">
    <location>
        <begin position="795"/>
        <end position="809"/>
    </location>
</feature>
<dbReference type="Gene3D" id="1.25.40.10">
    <property type="entry name" value="Tetratricopeptide repeat domain"/>
    <property type="match status" value="1"/>
</dbReference>
<feature type="compositionally biased region" description="Basic residues" evidence="1">
    <location>
        <begin position="1111"/>
        <end position="1125"/>
    </location>
</feature>
<feature type="compositionally biased region" description="Basic residues" evidence="1">
    <location>
        <begin position="1573"/>
        <end position="1584"/>
    </location>
</feature>
<feature type="compositionally biased region" description="Basic and acidic residues" evidence="1">
    <location>
        <begin position="810"/>
        <end position="821"/>
    </location>
</feature>
<dbReference type="GO" id="GO:0070034">
    <property type="term" value="F:telomerase RNA binding"/>
    <property type="evidence" value="ECO:0007669"/>
    <property type="project" value="TreeGrafter"/>
</dbReference>
<feature type="region of interest" description="Disordered" evidence="1">
    <location>
        <begin position="1559"/>
        <end position="1597"/>
    </location>
</feature>
<dbReference type="CDD" id="cd09880">
    <property type="entry name" value="PIN_Smg5-6-like"/>
    <property type="match status" value="1"/>
</dbReference>
<feature type="compositionally biased region" description="Basic residues" evidence="1">
    <location>
        <begin position="822"/>
        <end position="845"/>
    </location>
</feature>
<feature type="compositionally biased region" description="Low complexity" evidence="1">
    <location>
        <begin position="44"/>
        <end position="56"/>
    </location>
</feature>
<feature type="region of interest" description="Disordered" evidence="1">
    <location>
        <begin position="669"/>
        <end position="866"/>
    </location>
</feature>
<evidence type="ECO:0000256" key="1">
    <source>
        <dbReference type="SAM" id="MobiDB-lite"/>
    </source>
</evidence>
<feature type="compositionally biased region" description="Basic and acidic residues" evidence="1">
    <location>
        <begin position="705"/>
        <end position="714"/>
    </location>
</feature>
<keyword evidence="4" id="KW-1185">Reference proteome</keyword>
<dbReference type="EMBL" id="JAPDMZ010000141">
    <property type="protein sequence ID" value="KAK0548211.1"/>
    <property type="molecule type" value="Genomic_DNA"/>
</dbReference>
<feature type="region of interest" description="Disordered" evidence="1">
    <location>
        <begin position="1096"/>
        <end position="1129"/>
    </location>
</feature>
<comment type="caution">
    <text evidence="3">The sequence shown here is derived from an EMBL/GenBank/DDBJ whole genome shotgun (WGS) entry which is preliminary data.</text>
</comment>
<protein>
    <recommendedName>
        <fullName evidence="2">PIN domain-containing protein</fullName>
    </recommendedName>
</protein>
<evidence type="ECO:0000313" key="3">
    <source>
        <dbReference type="EMBL" id="KAK0548211.1"/>
    </source>
</evidence>
<dbReference type="Gene3D" id="3.40.50.1010">
    <property type="entry name" value="5'-nuclease"/>
    <property type="match status" value="1"/>
</dbReference>
<feature type="compositionally biased region" description="Low complexity" evidence="1">
    <location>
        <begin position="295"/>
        <end position="317"/>
    </location>
</feature>
<feature type="compositionally biased region" description="Low complexity" evidence="1">
    <location>
        <begin position="502"/>
        <end position="513"/>
    </location>
</feature>
<accession>A0AAN6GMY7</accession>
<evidence type="ECO:0000313" key="4">
    <source>
        <dbReference type="Proteomes" id="UP001176517"/>
    </source>
</evidence>
<feature type="region of interest" description="Disordered" evidence="1">
    <location>
        <begin position="468"/>
        <end position="513"/>
    </location>
</feature>
<feature type="compositionally biased region" description="Acidic residues" evidence="1">
    <location>
        <begin position="729"/>
        <end position="773"/>
    </location>
</feature>